<evidence type="ECO:0000256" key="4">
    <source>
        <dbReference type="ARBA" id="ARBA00022723"/>
    </source>
</evidence>
<dbReference type="Pfam" id="PF13186">
    <property type="entry name" value="SPASM"/>
    <property type="match status" value="1"/>
</dbReference>
<dbReference type="InterPro" id="IPR023885">
    <property type="entry name" value="4Fe4S-binding_SPASM_dom"/>
</dbReference>
<evidence type="ECO:0000256" key="7">
    <source>
        <dbReference type="ARBA" id="ARBA00023014"/>
    </source>
</evidence>
<dbReference type="InterPro" id="IPR050377">
    <property type="entry name" value="Radical_SAM_PqqE_MftC-like"/>
</dbReference>
<keyword evidence="7" id="KW-0411">Iron-sulfur</keyword>
<evidence type="ECO:0000256" key="5">
    <source>
        <dbReference type="ARBA" id="ARBA00023002"/>
    </source>
</evidence>
<dbReference type="GO" id="GO:0046872">
    <property type="term" value="F:metal ion binding"/>
    <property type="evidence" value="ECO:0007669"/>
    <property type="project" value="UniProtKB-KW"/>
</dbReference>
<dbReference type="RefSeq" id="WP_162361718.1">
    <property type="nucleotide sequence ID" value="NZ_CP047591.1"/>
</dbReference>
<reference evidence="9 10" key="1">
    <citation type="submission" date="2020-01" db="EMBL/GenBank/DDBJ databases">
        <title>Genomic analysis of Aminipila sp. CBA3637.</title>
        <authorList>
            <person name="Kim Y.B."/>
            <person name="Roh S.W."/>
        </authorList>
    </citation>
    <scope>NUCLEOTIDE SEQUENCE [LARGE SCALE GENOMIC DNA]</scope>
    <source>
        <strain evidence="9 10">CBA3637</strain>
    </source>
</reference>
<protein>
    <submittedName>
        <fullName evidence="9">Radical SAM protein</fullName>
    </submittedName>
</protein>
<dbReference type="InterPro" id="IPR007197">
    <property type="entry name" value="rSAM"/>
</dbReference>
<dbReference type="InterPro" id="IPR058240">
    <property type="entry name" value="rSAM_sf"/>
</dbReference>
<feature type="domain" description="Radical SAM core" evidence="8">
    <location>
        <begin position="20"/>
        <end position="234"/>
    </location>
</feature>
<dbReference type="PANTHER" id="PTHR11228">
    <property type="entry name" value="RADICAL SAM DOMAIN PROTEIN"/>
    <property type="match status" value="1"/>
</dbReference>
<dbReference type="Pfam" id="PF04055">
    <property type="entry name" value="Radical_SAM"/>
    <property type="match status" value="1"/>
</dbReference>
<evidence type="ECO:0000259" key="8">
    <source>
        <dbReference type="PROSITE" id="PS51918"/>
    </source>
</evidence>
<keyword evidence="2" id="KW-0004">4Fe-4S</keyword>
<keyword evidence="5" id="KW-0560">Oxidoreductase</keyword>
<evidence type="ECO:0000256" key="6">
    <source>
        <dbReference type="ARBA" id="ARBA00023004"/>
    </source>
</evidence>
<dbReference type="PANTHER" id="PTHR11228:SF7">
    <property type="entry name" value="PQQA PEPTIDE CYCLASE"/>
    <property type="match status" value="1"/>
</dbReference>
<dbReference type="SFLD" id="SFLDS00029">
    <property type="entry name" value="Radical_SAM"/>
    <property type="match status" value="1"/>
</dbReference>
<dbReference type="Proteomes" id="UP000463883">
    <property type="component" value="Chromosome"/>
</dbReference>
<dbReference type="SFLD" id="SFLDG01387">
    <property type="entry name" value="BtrN-like_SPASM_domain_contain"/>
    <property type="match status" value="1"/>
</dbReference>
<dbReference type="PROSITE" id="PS01305">
    <property type="entry name" value="MOAA_NIFB_PQQE"/>
    <property type="match status" value="1"/>
</dbReference>
<dbReference type="CDD" id="cd01335">
    <property type="entry name" value="Radical_SAM"/>
    <property type="match status" value="1"/>
</dbReference>
<dbReference type="EMBL" id="CP047591">
    <property type="protein sequence ID" value="QHI71948.1"/>
    <property type="molecule type" value="Genomic_DNA"/>
</dbReference>
<evidence type="ECO:0000256" key="2">
    <source>
        <dbReference type="ARBA" id="ARBA00022485"/>
    </source>
</evidence>
<dbReference type="InterPro" id="IPR013785">
    <property type="entry name" value="Aldolase_TIM"/>
</dbReference>
<dbReference type="Gene3D" id="3.20.20.70">
    <property type="entry name" value="Aldolase class I"/>
    <property type="match status" value="1"/>
</dbReference>
<dbReference type="GO" id="GO:0051539">
    <property type="term" value="F:4 iron, 4 sulfur cluster binding"/>
    <property type="evidence" value="ECO:0007669"/>
    <property type="project" value="UniProtKB-KW"/>
</dbReference>
<dbReference type="InterPro" id="IPR034391">
    <property type="entry name" value="AdoMet-like_SPASM_containing"/>
</dbReference>
<evidence type="ECO:0000313" key="10">
    <source>
        <dbReference type="Proteomes" id="UP000463883"/>
    </source>
</evidence>
<dbReference type="SUPFAM" id="SSF102114">
    <property type="entry name" value="Radical SAM enzymes"/>
    <property type="match status" value="1"/>
</dbReference>
<evidence type="ECO:0000313" key="9">
    <source>
        <dbReference type="EMBL" id="QHI71948.1"/>
    </source>
</evidence>
<dbReference type="KEGG" id="amic:Ami3637_05680"/>
<accession>A0A6P1MIY1</accession>
<keyword evidence="3" id="KW-0949">S-adenosyl-L-methionine</keyword>
<organism evidence="9 10">
    <name type="scientific">Aminipila terrae</name>
    <dbReference type="NCBI Taxonomy" id="2697030"/>
    <lineage>
        <taxon>Bacteria</taxon>
        <taxon>Bacillati</taxon>
        <taxon>Bacillota</taxon>
        <taxon>Clostridia</taxon>
        <taxon>Peptostreptococcales</taxon>
        <taxon>Anaerovoracaceae</taxon>
        <taxon>Aminipila</taxon>
    </lineage>
</organism>
<comment type="cofactor">
    <cofactor evidence="1">
        <name>[4Fe-4S] cluster</name>
        <dbReference type="ChEBI" id="CHEBI:49883"/>
    </cofactor>
</comment>
<keyword evidence="10" id="KW-1185">Reference proteome</keyword>
<keyword evidence="4" id="KW-0479">Metal-binding</keyword>
<dbReference type="PROSITE" id="PS51918">
    <property type="entry name" value="RADICAL_SAM"/>
    <property type="match status" value="1"/>
</dbReference>
<evidence type="ECO:0000256" key="3">
    <source>
        <dbReference type="ARBA" id="ARBA00022691"/>
    </source>
</evidence>
<name>A0A6P1MIY1_9FIRM</name>
<dbReference type="AlphaFoldDB" id="A0A6P1MIY1"/>
<dbReference type="InterPro" id="IPR000385">
    <property type="entry name" value="MoaA_NifB_PqqE_Fe-S-bd_CS"/>
</dbReference>
<proteinExistence type="predicted"/>
<evidence type="ECO:0000256" key="1">
    <source>
        <dbReference type="ARBA" id="ARBA00001966"/>
    </source>
</evidence>
<dbReference type="GO" id="GO:0016491">
    <property type="term" value="F:oxidoreductase activity"/>
    <property type="evidence" value="ECO:0007669"/>
    <property type="project" value="UniProtKB-KW"/>
</dbReference>
<sequence length="336" mass="38635">MMLENRSLCCRKFLKDVVPLEEPYTVQFNLINVCNFRCQYCSRSLNNNNNNTNKAILMDFNIYKKAIDQLKRFRKPIRKIILAGFGEPLLHKDIIEMIKYASKSQVAENIEIVTNGSLLTHEMSDAIVAAGLTNLRISVNGLSNEDFVQYTSTKVDFNKYYQEIKYFYENSKQVYVKIKILDYMVNEEREQVFLNLFSNISDCIAIESLQPIVDDIDYTALTPASSFSKAIKGNHRVQSEICAQPFYTINIDTEGNITPCCVEDVQIVMGNVCTDDIYKIWSGEKFNQLRIRLLKGHSIVQDECSICSVYLTTMTCEDVLDSDSDRIISLLERRDV</sequence>
<keyword evidence="6" id="KW-0408">Iron</keyword>
<gene>
    <name evidence="9" type="ORF">Ami3637_05680</name>
</gene>
<dbReference type="SFLD" id="SFLDG01067">
    <property type="entry name" value="SPASM/twitch_domain_containing"/>
    <property type="match status" value="1"/>
</dbReference>